<keyword evidence="4" id="KW-0479">Metal-binding</keyword>
<dbReference type="EC" id="3.5.4.4" evidence="3"/>
<protein>
    <recommendedName>
        <fullName evidence="3">adenosine deaminase</fullName>
        <ecNumber evidence="3">3.5.4.4</ecNumber>
    </recommendedName>
</protein>
<evidence type="ECO:0000256" key="2">
    <source>
        <dbReference type="ARBA" id="ARBA00006676"/>
    </source>
</evidence>
<comment type="caution">
    <text evidence="8">The sequence shown here is derived from an EMBL/GenBank/DDBJ whole genome shotgun (WGS) entry which is preliminary data.</text>
</comment>
<dbReference type="InterPro" id="IPR006330">
    <property type="entry name" value="Ado/ade_deaminase"/>
</dbReference>
<comment type="cofactor">
    <cofactor evidence="1">
        <name>Zn(2+)</name>
        <dbReference type="ChEBI" id="CHEBI:29105"/>
    </cofactor>
</comment>
<dbReference type="VEuPathDB" id="VectorBase:HLOH_050521"/>
<comment type="similarity">
    <text evidence="2">Belongs to the metallo-dependent hydrolases superfamily. Adenosine and AMP deaminases family.</text>
</comment>
<name>A0A9J6FBZ4_HAELO</name>
<dbReference type="GO" id="GO:0046103">
    <property type="term" value="P:inosine biosynthetic process"/>
    <property type="evidence" value="ECO:0007669"/>
    <property type="project" value="TreeGrafter"/>
</dbReference>
<evidence type="ECO:0000313" key="9">
    <source>
        <dbReference type="Proteomes" id="UP000821853"/>
    </source>
</evidence>
<dbReference type="PANTHER" id="PTHR11409:SF43">
    <property type="entry name" value="ADENOSINE DEAMINASE"/>
    <property type="match status" value="1"/>
</dbReference>
<organism evidence="8 9">
    <name type="scientific">Haemaphysalis longicornis</name>
    <name type="common">Bush tick</name>
    <dbReference type="NCBI Taxonomy" id="44386"/>
    <lineage>
        <taxon>Eukaryota</taxon>
        <taxon>Metazoa</taxon>
        <taxon>Ecdysozoa</taxon>
        <taxon>Arthropoda</taxon>
        <taxon>Chelicerata</taxon>
        <taxon>Arachnida</taxon>
        <taxon>Acari</taxon>
        <taxon>Parasitiformes</taxon>
        <taxon>Ixodida</taxon>
        <taxon>Ixodoidea</taxon>
        <taxon>Ixodidae</taxon>
        <taxon>Haemaphysalinae</taxon>
        <taxon>Haemaphysalis</taxon>
    </lineage>
</organism>
<keyword evidence="9" id="KW-1185">Reference proteome</keyword>
<evidence type="ECO:0000313" key="8">
    <source>
        <dbReference type="EMBL" id="KAH9360323.1"/>
    </source>
</evidence>
<evidence type="ECO:0000259" key="7">
    <source>
        <dbReference type="Pfam" id="PF00962"/>
    </source>
</evidence>
<feature type="domain" description="Adenosine deaminase" evidence="7">
    <location>
        <begin position="2"/>
        <end position="288"/>
    </location>
</feature>
<sequence length="301" mass="32141">MERVAYEAGVDQASEGVIYSEMRLAPQLLASSTTALLPPSQTTPTTMACARDVVDAALEGLRRAECETGAKLRLILTCVRGMPEWAPQVLDLCREYSGRGVVGIDVCGVGPAGAGGACASQRVEYGEEVTDPVIVETFQAAAVQFQRAASCGVHRTAHAGEAGPAASVTRAVRDLRAERIGHGYRAVMEGAYEQALSAGVHFECCPTSSFLTGAVPRTVKEHPVVTLRRAGASFSLSTDNPAVTHTTLEDEYRLALRLGLTHDDILQSNRSAISACFLPDDEKWELQRKFERLTSAATTSS</sequence>
<dbReference type="GO" id="GO:0004000">
    <property type="term" value="F:adenosine deaminase activity"/>
    <property type="evidence" value="ECO:0007669"/>
    <property type="project" value="TreeGrafter"/>
</dbReference>
<evidence type="ECO:0000256" key="1">
    <source>
        <dbReference type="ARBA" id="ARBA00001947"/>
    </source>
</evidence>
<dbReference type="Proteomes" id="UP000821853">
    <property type="component" value="Chromosome 1"/>
</dbReference>
<dbReference type="GO" id="GO:0043103">
    <property type="term" value="P:hypoxanthine salvage"/>
    <property type="evidence" value="ECO:0007669"/>
    <property type="project" value="TreeGrafter"/>
</dbReference>
<dbReference type="Pfam" id="PF00962">
    <property type="entry name" value="A_deaminase"/>
    <property type="match status" value="1"/>
</dbReference>
<evidence type="ECO:0000256" key="5">
    <source>
        <dbReference type="ARBA" id="ARBA00022801"/>
    </source>
</evidence>
<gene>
    <name evidence="8" type="ORF">HPB48_021590</name>
</gene>
<dbReference type="GO" id="GO:0060169">
    <property type="term" value="P:negative regulation of adenosine receptor signaling pathway"/>
    <property type="evidence" value="ECO:0007669"/>
    <property type="project" value="TreeGrafter"/>
</dbReference>
<dbReference type="Gene3D" id="3.20.20.140">
    <property type="entry name" value="Metal-dependent hydrolases"/>
    <property type="match status" value="1"/>
</dbReference>
<accession>A0A9J6FBZ4</accession>
<keyword evidence="6" id="KW-0862">Zinc</keyword>
<dbReference type="GO" id="GO:0009897">
    <property type="term" value="C:external side of plasma membrane"/>
    <property type="evidence" value="ECO:0007669"/>
    <property type="project" value="TreeGrafter"/>
</dbReference>
<evidence type="ECO:0000256" key="3">
    <source>
        <dbReference type="ARBA" id="ARBA00012784"/>
    </source>
</evidence>
<dbReference type="AlphaFoldDB" id="A0A9J6FBZ4"/>
<evidence type="ECO:0000256" key="4">
    <source>
        <dbReference type="ARBA" id="ARBA00022723"/>
    </source>
</evidence>
<dbReference type="OMA" id="VELHCHV"/>
<proteinExistence type="inferred from homology"/>
<dbReference type="InterPro" id="IPR032466">
    <property type="entry name" value="Metal_Hydrolase"/>
</dbReference>
<dbReference type="SUPFAM" id="SSF51556">
    <property type="entry name" value="Metallo-dependent hydrolases"/>
    <property type="match status" value="1"/>
</dbReference>
<reference evidence="8 9" key="1">
    <citation type="journal article" date="2020" name="Cell">
        <title>Large-Scale Comparative Analyses of Tick Genomes Elucidate Their Genetic Diversity and Vector Capacities.</title>
        <authorList>
            <consortium name="Tick Genome and Microbiome Consortium (TIGMIC)"/>
            <person name="Jia N."/>
            <person name="Wang J."/>
            <person name="Shi W."/>
            <person name="Du L."/>
            <person name="Sun Y."/>
            <person name="Zhan W."/>
            <person name="Jiang J.F."/>
            <person name="Wang Q."/>
            <person name="Zhang B."/>
            <person name="Ji P."/>
            <person name="Bell-Sakyi L."/>
            <person name="Cui X.M."/>
            <person name="Yuan T.T."/>
            <person name="Jiang B.G."/>
            <person name="Yang W.F."/>
            <person name="Lam T.T."/>
            <person name="Chang Q.C."/>
            <person name="Ding S.J."/>
            <person name="Wang X.J."/>
            <person name="Zhu J.G."/>
            <person name="Ruan X.D."/>
            <person name="Zhao L."/>
            <person name="Wei J.T."/>
            <person name="Ye R.Z."/>
            <person name="Que T.C."/>
            <person name="Du C.H."/>
            <person name="Zhou Y.H."/>
            <person name="Cheng J.X."/>
            <person name="Dai P.F."/>
            <person name="Guo W.B."/>
            <person name="Han X.H."/>
            <person name="Huang E.J."/>
            <person name="Li L.F."/>
            <person name="Wei W."/>
            <person name="Gao Y.C."/>
            <person name="Liu J.Z."/>
            <person name="Shao H.Z."/>
            <person name="Wang X."/>
            <person name="Wang C.C."/>
            <person name="Yang T.C."/>
            <person name="Huo Q.B."/>
            <person name="Li W."/>
            <person name="Chen H.Y."/>
            <person name="Chen S.E."/>
            <person name="Zhou L.G."/>
            <person name="Ni X.B."/>
            <person name="Tian J.H."/>
            <person name="Sheng Y."/>
            <person name="Liu T."/>
            <person name="Pan Y.S."/>
            <person name="Xia L.Y."/>
            <person name="Li J."/>
            <person name="Zhao F."/>
            <person name="Cao W.C."/>
        </authorList>
    </citation>
    <scope>NUCLEOTIDE SEQUENCE [LARGE SCALE GENOMIC DNA]</scope>
    <source>
        <strain evidence="8">HaeL-2018</strain>
    </source>
</reference>
<dbReference type="OrthoDB" id="272271at2759"/>
<dbReference type="GO" id="GO:0005829">
    <property type="term" value="C:cytosol"/>
    <property type="evidence" value="ECO:0007669"/>
    <property type="project" value="TreeGrafter"/>
</dbReference>
<dbReference type="GO" id="GO:0046872">
    <property type="term" value="F:metal ion binding"/>
    <property type="evidence" value="ECO:0007669"/>
    <property type="project" value="UniProtKB-KW"/>
</dbReference>
<dbReference type="GO" id="GO:0006154">
    <property type="term" value="P:adenosine catabolic process"/>
    <property type="evidence" value="ECO:0007669"/>
    <property type="project" value="TreeGrafter"/>
</dbReference>
<evidence type="ECO:0000256" key="6">
    <source>
        <dbReference type="ARBA" id="ARBA00022833"/>
    </source>
</evidence>
<dbReference type="PANTHER" id="PTHR11409">
    <property type="entry name" value="ADENOSINE DEAMINASE"/>
    <property type="match status" value="1"/>
</dbReference>
<dbReference type="EMBL" id="JABSTR010000001">
    <property type="protein sequence ID" value="KAH9360323.1"/>
    <property type="molecule type" value="Genomic_DNA"/>
</dbReference>
<keyword evidence="5" id="KW-0378">Hydrolase</keyword>
<dbReference type="InterPro" id="IPR001365">
    <property type="entry name" value="A_deaminase_dom"/>
</dbReference>